<dbReference type="Gene3D" id="3.40.718.10">
    <property type="entry name" value="Isopropylmalate Dehydrogenase"/>
    <property type="match status" value="1"/>
</dbReference>
<dbReference type="PANTHER" id="PTHR30004">
    <property type="entry name" value="4-HYDROXYTHREONINE-4-PHOSPHATE DEHYDROGENASE"/>
    <property type="match status" value="1"/>
</dbReference>
<dbReference type="Proteomes" id="UP000017184">
    <property type="component" value="Chromosome"/>
</dbReference>
<evidence type="ECO:0000256" key="1">
    <source>
        <dbReference type="ARBA" id="ARBA00022723"/>
    </source>
</evidence>
<dbReference type="RefSeq" id="WP_022771234.1">
    <property type="nucleotide sequence ID" value="NC_022576.1"/>
</dbReference>
<dbReference type="GO" id="GO:0016491">
    <property type="term" value="F:oxidoreductase activity"/>
    <property type="evidence" value="ECO:0007669"/>
    <property type="project" value="UniProtKB-KW"/>
</dbReference>
<organism evidence="4 5">
    <name type="scientific">Candidatus Symbiobacter mobilis CR</name>
    <dbReference type="NCBI Taxonomy" id="946483"/>
    <lineage>
        <taxon>Bacteria</taxon>
        <taxon>Pseudomonadati</taxon>
        <taxon>Pseudomonadota</taxon>
        <taxon>Betaproteobacteria</taxon>
        <taxon>Burkholderiales</taxon>
        <taxon>Comamonadaceae</taxon>
    </lineage>
</organism>
<evidence type="ECO:0000256" key="2">
    <source>
        <dbReference type="ARBA" id="ARBA00023002"/>
    </source>
</evidence>
<evidence type="ECO:0000313" key="4">
    <source>
        <dbReference type="EMBL" id="AGX86413.1"/>
    </source>
</evidence>
<dbReference type="GO" id="GO:0046872">
    <property type="term" value="F:metal ion binding"/>
    <property type="evidence" value="ECO:0007669"/>
    <property type="project" value="UniProtKB-KW"/>
</dbReference>
<proteinExistence type="predicted"/>
<name>U5N822_9BURK</name>
<dbReference type="AlphaFoldDB" id="U5N822"/>
<dbReference type="STRING" id="946483.Cenrod_0289"/>
<dbReference type="Pfam" id="PF04166">
    <property type="entry name" value="PdxA"/>
    <property type="match status" value="1"/>
</dbReference>
<evidence type="ECO:0000313" key="5">
    <source>
        <dbReference type="Proteomes" id="UP000017184"/>
    </source>
</evidence>
<evidence type="ECO:0000256" key="3">
    <source>
        <dbReference type="ARBA" id="ARBA00023027"/>
    </source>
</evidence>
<reference evidence="4 5" key="1">
    <citation type="journal article" date="2013" name="Genome Biol.">
        <title>Genomic analysis reveals key aspects of prokaryotic symbiosis in the phototrophic consortium "Chlorochromatium aggregatum".</title>
        <authorList>
            <person name="Liu Z."/>
            <person name="Muller J."/>
            <person name="Li T."/>
            <person name="Alvey R.M."/>
            <person name="Vogl K."/>
            <person name="Frigaard N.U."/>
            <person name="Rockwell N.C."/>
            <person name="Boyd E.S."/>
            <person name="Tomsho L.P."/>
            <person name="Schuster S.C."/>
            <person name="Henke P."/>
            <person name="Rohde M."/>
            <person name="Overmann J."/>
            <person name="Bryant D.A."/>
        </authorList>
    </citation>
    <scope>NUCLEOTIDE SEQUENCE [LARGE SCALE GENOMIC DNA]</scope>
    <source>
        <strain evidence="4">CR</strain>
    </source>
</reference>
<dbReference type="EMBL" id="CP004885">
    <property type="protein sequence ID" value="AGX86413.1"/>
    <property type="molecule type" value="Genomic_DNA"/>
</dbReference>
<dbReference type="eggNOG" id="COG1995">
    <property type="taxonomic scope" value="Bacteria"/>
</dbReference>
<keyword evidence="2" id="KW-0560">Oxidoreductase</keyword>
<protein>
    <submittedName>
        <fullName evidence="4">4-hydroxythreonine-4-phosphate dehydrogenase</fullName>
    </submittedName>
</protein>
<dbReference type="HOGENOM" id="CLU_040168_1_0_4"/>
<dbReference type="PANTHER" id="PTHR30004:SF6">
    <property type="entry name" value="D-THREONATE 4-PHOSPHATE DEHYDROGENASE"/>
    <property type="match status" value="1"/>
</dbReference>
<dbReference type="GO" id="GO:0051287">
    <property type="term" value="F:NAD binding"/>
    <property type="evidence" value="ECO:0007669"/>
    <property type="project" value="InterPro"/>
</dbReference>
<gene>
    <name evidence="4" type="primary">pdxA</name>
    <name evidence="4" type="ORF">Cenrod_0289</name>
</gene>
<accession>U5N822</accession>
<sequence length="363" mass="38400">MHEGVIGAIGVIAITQGDPAGIGPEIIVQAFRDHPKLLQHCLVVGDVVTMRRATRIVAGNAIPIPLAVLEHPAQAMHCPAHCIPIWPPQGSLAQAMHDPAPLGQPSAQSGHWAGECVVWATNAALRGDVAAVVTAPLHKAAMAMAGPPYNAYPGHTEMLQELAAIHLQQSVAEIPVRMMLVNDVLRVVLHSTHLSLRDAIRAVTRESVVQSLLLTHQWLPRLLGRPPRIAVAGLNPHAGEEGLFGREEIDVLVPAIEDARRLGVAATGPYSPDTVFMRARTSGAGEFDVVLAMYHDQGLIPLKYLGLERGVNITLGLPIVRTSPDHGTAMGLAGRGVADATSLVEAVRIARLLCAHPLPGAVG</sequence>
<keyword evidence="3" id="KW-0520">NAD</keyword>
<keyword evidence="1" id="KW-0479">Metal-binding</keyword>
<dbReference type="NCBIfam" id="TIGR00557">
    <property type="entry name" value="pdxA"/>
    <property type="match status" value="1"/>
</dbReference>
<dbReference type="SUPFAM" id="SSF53659">
    <property type="entry name" value="Isocitrate/Isopropylmalate dehydrogenase-like"/>
    <property type="match status" value="1"/>
</dbReference>
<keyword evidence="5" id="KW-1185">Reference proteome</keyword>
<dbReference type="InterPro" id="IPR005255">
    <property type="entry name" value="PdxA_fam"/>
</dbReference>
<dbReference type="KEGG" id="cbx:Cenrod_0289"/>
<dbReference type="PATRIC" id="fig|946483.4.peg.287"/>